<dbReference type="InterPro" id="IPR044254">
    <property type="entry name" value="At4g02110-like"/>
</dbReference>
<protein>
    <submittedName>
        <fullName evidence="3">BRCT domain-containing protein</fullName>
    </submittedName>
</protein>
<evidence type="ECO:0000259" key="2">
    <source>
        <dbReference type="PROSITE" id="PS50172"/>
    </source>
</evidence>
<proteinExistence type="predicted"/>
<reference evidence="3 4" key="1">
    <citation type="submission" date="2018-02" db="EMBL/GenBank/DDBJ databases">
        <title>Draft genome of wild Prunus yedoensis var. nudiflora.</title>
        <authorList>
            <person name="Baek S."/>
            <person name="Kim J.-H."/>
            <person name="Choi K."/>
            <person name="Kim G.-B."/>
            <person name="Cho A."/>
            <person name="Jang H."/>
            <person name="Shin C.-H."/>
            <person name="Yu H.-J."/>
            <person name="Mun J.-H."/>
        </authorList>
    </citation>
    <scope>NUCLEOTIDE SEQUENCE [LARGE SCALE GENOMIC DNA]</scope>
    <source>
        <strain evidence="4">cv. Jeju island</strain>
        <tissue evidence="3">Leaf</tissue>
    </source>
</reference>
<accession>A0A314Z9D2</accession>
<keyword evidence="1" id="KW-0812">Transmembrane</keyword>
<dbReference type="Pfam" id="PF12738">
    <property type="entry name" value="PTCB-BRCT"/>
    <property type="match status" value="1"/>
</dbReference>
<dbReference type="Gene3D" id="3.40.50.10190">
    <property type="entry name" value="BRCT domain"/>
    <property type="match status" value="1"/>
</dbReference>
<dbReference type="EMBL" id="PJQY01000239">
    <property type="protein sequence ID" value="PQQ15083.1"/>
    <property type="molecule type" value="Genomic_DNA"/>
</dbReference>
<dbReference type="STRING" id="2094558.A0A314Z9D2"/>
<feature type="transmembrane region" description="Helical" evidence="1">
    <location>
        <begin position="9"/>
        <end position="30"/>
    </location>
</feature>
<evidence type="ECO:0000313" key="3">
    <source>
        <dbReference type="EMBL" id="PQQ15083.1"/>
    </source>
</evidence>
<evidence type="ECO:0000256" key="1">
    <source>
        <dbReference type="SAM" id="Phobius"/>
    </source>
</evidence>
<dbReference type="SUPFAM" id="SSF52113">
    <property type="entry name" value="BRCT domain"/>
    <property type="match status" value="1"/>
</dbReference>
<feature type="domain" description="BRCT" evidence="2">
    <location>
        <begin position="31"/>
        <end position="80"/>
    </location>
</feature>
<sequence length="118" mass="13894">MTAKHLSRLYGFIIVLMSECPLSLLLPWWLNKVTHLICYKFEGEKYELAKKIPKIKLVNHRWLEDCLRDWALLPEDDYNKSGYEMEMMEAEARDSEDEAENTIMKNLGGETCIRVLLI</sequence>
<dbReference type="InterPro" id="IPR001357">
    <property type="entry name" value="BRCT_dom"/>
</dbReference>
<keyword evidence="4" id="KW-1185">Reference proteome</keyword>
<gene>
    <name evidence="3" type="ORF">Pyn_29824</name>
</gene>
<keyword evidence="1" id="KW-1133">Transmembrane helix</keyword>
<evidence type="ECO:0000313" key="4">
    <source>
        <dbReference type="Proteomes" id="UP000250321"/>
    </source>
</evidence>
<name>A0A314Z9D2_PRUYE</name>
<dbReference type="Proteomes" id="UP000250321">
    <property type="component" value="Unassembled WGS sequence"/>
</dbReference>
<dbReference type="PROSITE" id="PS50172">
    <property type="entry name" value="BRCT"/>
    <property type="match status" value="1"/>
</dbReference>
<dbReference type="PANTHER" id="PTHR47181">
    <property type="entry name" value="BRCA1 C TERMINUS DOMAIN CONTAINING PROTEIN, EXPRESSED"/>
    <property type="match status" value="1"/>
</dbReference>
<comment type="caution">
    <text evidence="3">The sequence shown here is derived from an EMBL/GenBank/DDBJ whole genome shotgun (WGS) entry which is preliminary data.</text>
</comment>
<dbReference type="AlphaFoldDB" id="A0A314Z9D2"/>
<organism evidence="3 4">
    <name type="scientific">Prunus yedoensis var. nudiflora</name>
    <dbReference type="NCBI Taxonomy" id="2094558"/>
    <lineage>
        <taxon>Eukaryota</taxon>
        <taxon>Viridiplantae</taxon>
        <taxon>Streptophyta</taxon>
        <taxon>Embryophyta</taxon>
        <taxon>Tracheophyta</taxon>
        <taxon>Spermatophyta</taxon>
        <taxon>Magnoliopsida</taxon>
        <taxon>eudicotyledons</taxon>
        <taxon>Gunneridae</taxon>
        <taxon>Pentapetalae</taxon>
        <taxon>rosids</taxon>
        <taxon>fabids</taxon>
        <taxon>Rosales</taxon>
        <taxon>Rosaceae</taxon>
        <taxon>Amygdaloideae</taxon>
        <taxon>Amygdaleae</taxon>
        <taxon>Prunus</taxon>
    </lineage>
</organism>
<dbReference type="PANTHER" id="PTHR47181:SF2">
    <property type="entry name" value="BRCA1 C TERMINUS DOMAIN CONTAINING PROTEIN, EXPRESSED"/>
    <property type="match status" value="1"/>
</dbReference>
<dbReference type="OrthoDB" id="1935339at2759"/>
<keyword evidence="1" id="KW-0472">Membrane</keyword>
<dbReference type="InterPro" id="IPR036420">
    <property type="entry name" value="BRCT_dom_sf"/>
</dbReference>